<name>A0ABM7MPW2_9BURK</name>
<reference evidence="1 2" key="1">
    <citation type="journal article" date="2021" name="Microbiol. Spectr.">
        <title>A Single Bacterium Capable of Oxidation and Reduction of Iron at Circumneutral pH.</title>
        <authorList>
            <person name="Kato S."/>
            <person name="Ohkuma M."/>
        </authorList>
    </citation>
    <scope>NUCLEOTIDE SEQUENCE [LARGE SCALE GENOMIC DNA]</scope>
    <source>
        <strain evidence="1 2">MIZ03</strain>
    </source>
</reference>
<accession>A0ABM7MPW2</accession>
<dbReference type="Proteomes" id="UP000824366">
    <property type="component" value="Chromosome"/>
</dbReference>
<evidence type="ECO:0000313" key="1">
    <source>
        <dbReference type="EMBL" id="BCO28363.1"/>
    </source>
</evidence>
<sequence>MVCCWGLLKGYWNWAMAPRLNRKKKARTTAVVLDLMPWVPWLDLWCQTRQQLQARNDFTPFLDDFEMRTQRSLGYACHLTAEGCAMKKTELPLACPC</sequence>
<dbReference type="EMBL" id="AP024238">
    <property type="protein sequence ID" value="BCO28363.1"/>
    <property type="molecule type" value="Genomic_DNA"/>
</dbReference>
<proteinExistence type="predicted"/>
<gene>
    <name evidence="1" type="ORF">MIZ03_3263</name>
</gene>
<evidence type="ECO:0000313" key="2">
    <source>
        <dbReference type="Proteomes" id="UP000824366"/>
    </source>
</evidence>
<organism evidence="1 2">
    <name type="scientific">Rhodoferax lithotrophicus</name>
    <dbReference type="NCBI Taxonomy" id="2798804"/>
    <lineage>
        <taxon>Bacteria</taxon>
        <taxon>Pseudomonadati</taxon>
        <taxon>Pseudomonadota</taxon>
        <taxon>Betaproteobacteria</taxon>
        <taxon>Burkholderiales</taxon>
        <taxon>Comamonadaceae</taxon>
        <taxon>Rhodoferax</taxon>
    </lineage>
</organism>
<protein>
    <submittedName>
        <fullName evidence="1">Uncharacterized protein</fullName>
    </submittedName>
</protein>
<keyword evidence="2" id="KW-1185">Reference proteome</keyword>